<feature type="non-terminal residue" evidence="1">
    <location>
        <position position="127"/>
    </location>
</feature>
<dbReference type="EMBL" id="BKCJ010211611">
    <property type="protein sequence ID" value="GEY80766.1"/>
    <property type="molecule type" value="Genomic_DNA"/>
</dbReference>
<protein>
    <submittedName>
        <fullName evidence="1">Uncharacterized protein</fullName>
    </submittedName>
</protein>
<name>A0A699I1J8_TANCI</name>
<reference evidence="1" key="1">
    <citation type="journal article" date="2019" name="Sci. Rep.">
        <title>Draft genome of Tanacetum cinerariifolium, the natural source of mosquito coil.</title>
        <authorList>
            <person name="Yamashiro T."/>
            <person name="Shiraishi A."/>
            <person name="Satake H."/>
            <person name="Nakayama K."/>
        </authorList>
    </citation>
    <scope>NUCLEOTIDE SEQUENCE</scope>
</reference>
<sequence>MATSTSCSYAVILEDTSTLVIVNQRVSDKYADKIMLLQMEESNKKTTVLDYDRSVKSNLSDDLANYTYPMYLTMDDGSVTTVRTFDNPLEVEIMRSRFMSLARLIMWYETLPAIIGRKESNDGLSKE</sequence>
<comment type="caution">
    <text evidence="1">The sequence shown here is derived from an EMBL/GenBank/DDBJ whole genome shotgun (WGS) entry which is preliminary data.</text>
</comment>
<dbReference type="AlphaFoldDB" id="A0A699I1J8"/>
<evidence type="ECO:0000313" key="1">
    <source>
        <dbReference type="EMBL" id="GEY80766.1"/>
    </source>
</evidence>
<accession>A0A699I1J8</accession>
<gene>
    <name evidence="1" type="ORF">Tci_452740</name>
</gene>
<proteinExistence type="predicted"/>
<organism evidence="1">
    <name type="scientific">Tanacetum cinerariifolium</name>
    <name type="common">Dalmatian daisy</name>
    <name type="synonym">Chrysanthemum cinerariifolium</name>
    <dbReference type="NCBI Taxonomy" id="118510"/>
    <lineage>
        <taxon>Eukaryota</taxon>
        <taxon>Viridiplantae</taxon>
        <taxon>Streptophyta</taxon>
        <taxon>Embryophyta</taxon>
        <taxon>Tracheophyta</taxon>
        <taxon>Spermatophyta</taxon>
        <taxon>Magnoliopsida</taxon>
        <taxon>eudicotyledons</taxon>
        <taxon>Gunneridae</taxon>
        <taxon>Pentapetalae</taxon>
        <taxon>asterids</taxon>
        <taxon>campanulids</taxon>
        <taxon>Asterales</taxon>
        <taxon>Asteraceae</taxon>
        <taxon>Asteroideae</taxon>
        <taxon>Anthemideae</taxon>
        <taxon>Anthemidinae</taxon>
        <taxon>Tanacetum</taxon>
    </lineage>
</organism>